<organism evidence="1 2">
    <name type="scientific">Thalictrum thalictroides</name>
    <name type="common">Rue-anemone</name>
    <name type="synonym">Anemone thalictroides</name>
    <dbReference type="NCBI Taxonomy" id="46969"/>
    <lineage>
        <taxon>Eukaryota</taxon>
        <taxon>Viridiplantae</taxon>
        <taxon>Streptophyta</taxon>
        <taxon>Embryophyta</taxon>
        <taxon>Tracheophyta</taxon>
        <taxon>Spermatophyta</taxon>
        <taxon>Magnoliopsida</taxon>
        <taxon>Ranunculales</taxon>
        <taxon>Ranunculaceae</taxon>
        <taxon>Thalictroideae</taxon>
        <taxon>Thalictrum</taxon>
    </lineage>
</organism>
<dbReference type="Proteomes" id="UP000554482">
    <property type="component" value="Unassembled WGS sequence"/>
</dbReference>
<name>A0A7J6X3I2_THATH</name>
<accession>A0A7J6X3I2</accession>
<dbReference type="EMBL" id="JABWDY010006936">
    <property type="protein sequence ID" value="KAF5203338.1"/>
    <property type="molecule type" value="Genomic_DNA"/>
</dbReference>
<sequence>MAGKFNETNKLDEFGNPTIQEDFAKLMKRVQTLNSSTSSTATLANSGKHHVFTYLEYLKVPSFVTLGSEDKEGGWWGI</sequence>
<protein>
    <submittedName>
        <fullName evidence="1">Uncharacterized protein</fullName>
    </submittedName>
</protein>
<keyword evidence="2" id="KW-1185">Reference proteome</keyword>
<reference evidence="1 2" key="1">
    <citation type="submission" date="2020-06" db="EMBL/GenBank/DDBJ databases">
        <title>Transcriptomic and genomic resources for Thalictrum thalictroides and T. hernandezii: Facilitating candidate gene discovery in an emerging model plant lineage.</title>
        <authorList>
            <person name="Arias T."/>
            <person name="Riano-Pachon D.M."/>
            <person name="Di Stilio V.S."/>
        </authorList>
    </citation>
    <scope>NUCLEOTIDE SEQUENCE [LARGE SCALE GENOMIC DNA]</scope>
    <source>
        <strain evidence="2">cv. WT478/WT964</strain>
        <tissue evidence="1">Leaves</tissue>
    </source>
</reference>
<evidence type="ECO:0000313" key="1">
    <source>
        <dbReference type="EMBL" id="KAF5203338.1"/>
    </source>
</evidence>
<evidence type="ECO:0000313" key="2">
    <source>
        <dbReference type="Proteomes" id="UP000554482"/>
    </source>
</evidence>
<dbReference type="AlphaFoldDB" id="A0A7J6X3I2"/>
<proteinExistence type="predicted"/>
<comment type="caution">
    <text evidence="1">The sequence shown here is derived from an EMBL/GenBank/DDBJ whole genome shotgun (WGS) entry which is preliminary data.</text>
</comment>
<gene>
    <name evidence="1" type="ORF">FRX31_007075</name>
</gene>